<organism evidence="3 4">
    <name type="scientific">Fusarium pseudograminearum (strain CS3096)</name>
    <name type="common">Wheat and barley crown-rot fungus</name>
    <dbReference type="NCBI Taxonomy" id="1028729"/>
    <lineage>
        <taxon>Eukaryota</taxon>
        <taxon>Fungi</taxon>
        <taxon>Dikarya</taxon>
        <taxon>Ascomycota</taxon>
        <taxon>Pezizomycotina</taxon>
        <taxon>Sordariomycetes</taxon>
        <taxon>Hypocreomycetidae</taxon>
        <taxon>Hypocreales</taxon>
        <taxon>Nectriaceae</taxon>
        <taxon>Fusarium</taxon>
    </lineage>
</organism>
<gene>
    <name evidence="3" type="ORF">FPSE_03261</name>
</gene>
<feature type="compositionally biased region" description="Acidic residues" evidence="1">
    <location>
        <begin position="471"/>
        <end position="484"/>
    </location>
</feature>
<evidence type="ECO:0000256" key="2">
    <source>
        <dbReference type="SAM" id="Phobius"/>
    </source>
</evidence>
<feature type="compositionally biased region" description="Basic and acidic residues" evidence="1">
    <location>
        <begin position="485"/>
        <end position="499"/>
    </location>
</feature>
<dbReference type="KEGG" id="fpu:FPSE_03261"/>
<dbReference type="AlphaFoldDB" id="K3W1W2"/>
<feature type="transmembrane region" description="Helical" evidence="2">
    <location>
        <begin position="511"/>
        <end position="540"/>
    </location>
</feature>
<dbReference type="EMBL" id="AFNW01000069">
    <property type="protein sequence ID" value="EKJ76595.1"/>
    <property type="molecule type" value="Genomic_DNA"/>
</dbReference>
<accession>K3W1W2</accession>
<comment type="caution">
    <text evidence="3">The sequence shown here is derived from an EMBL/GenBank/DDBJ whole genome shotgun (WGS) entry which is preliminary data.</text>
</comment>
<feature type="region of interest" description="Disordered" evidence="1">
    <location>
        <begin position="467"/>
        <end position="499"/>
    </location>
</feature>
<evidence type="ECO:0000313" key="4">
    <source>
        <dbReference type="Proteomes" id="UP000007978"/>
    </source>
</evidence>
<feature type="region of interest" description="Disordered" evidence="1">
    <location>
        <begin position="1"/>
        <end position="43"/>
    </location>
</feature>
<dbReference type="OrthoDB" id="5404599at2759"/>
<keyword evidence="4" id="KW-1185">Reference proteome</keyword>
<sequence length="541" mass="61058">MTWTRERTLSKHSSIASHTADVCGNEGAENNNTKDLINNRTNSSNISSENTHFTFITQALQSNLDSTMVDERTLNIYDLVKETSENSWIINKGALITRHYSKPAQPYWEDGEGAFFTMEEALDPRPFTRRISDSCPITDACKMSTHSWGLFKIGQAYLNVAPNFGAQQHNTLAALAKRSFDFMIPTEYCHGVYGLYYYIVHSILPGKSIAEVLPKIDDDAVKAGWGQQIAEAYDQLSKWHGDRICGVDGGNLGSFFTTKTGRWDNFSDYASEKMQKNYEEVGLDCSEFVFAHNHMMPLAFMLDESNKLIGINFWSDAGFVPKDLVRTVTRSQSFRESVVMCKEYNWTPKDTWQWQRWIDNPLGEMGFREFWYAMQVWRLPDDHPDKAMRPSCNTKINLLCLSECIGDHVAWSLNVVDRYKAEISYHNVTGPAKAHVAQISHTLTHESPACLTATTPLIAKHLDSSSNRLEDYEDVEDDDEESDDDGGKEHEDGDDKCSEGKEDRLFEVGVMLVFGVPIATVTVVATAVVVATVAIMVLIFF</sequence>
<name>K3W1W2_FUSPC</name>
<dbReference type="RefSeq" id="XP_009254655.1">
    <property type="nucleotide sequence ID" value="XM_009256380.1"/>
</dbReference>
<keyword evidence="2" id="KW-0812">Transmembrane</keyword>
<dbReference type="GeneID" id="20361880"/>
<protein>
    <recommendedName>
        <fullName evidence="5">Aminoglycoside phosphotransferase domain-containing protein</fullName>
    </recommendedName>
</protein>
<keyword evidence="2" id="KW-1133">Transmembrane helix</keyword>
<evidence type="ECO:0000313" key="3">
    <source>
        <dbReference type="EMBL" id="EKJ76595.1"/>
    </source>
</evidence>
<reference evidence="3 4" key="1">
    <citation type="journal article" date="2012" name="PLoS Pathog.">
        <title>Comparative pathogenomics reveals horizontally acquired novel virulence genes in fungi infecting cereal hosts.</title>
        <authorList>
            <person name="Gardiner D.M."/>
            <person name="McDonald M.C."/>
            <person name="Covarelli L."/>
            <person name="Solomon P.S."/>
            <person name="Rusu A.G."/>
            <person name="Marshall M."/>
            <person name="Kazan K."/>
            <person name="Chakraborty S."/>
            <person name="McDonald B.A."/>
            <person name="Manners J.M."/>
        </authorList>
    </citation>
    <scope>NUCLEOTIDE SEQUENCE [LARGE SCALE GENOMIC DNA]</scope>
    <source>
        <strain evidence="3 4">CS3096</strain>
    </source>
</reference>
<proteinExistence type="predicted"/>
<dbReference type="HOGENOM" id="CLU_503463_0_0_1"/>
<evidence type="ECO:0000256" key="1">
    <source>
        <dbReference type="SAM" id="MobiDB-lite"/>
    </source>
</evidence>
<dbReference type="eggNOG" id="ENOG502SNB9">
    <property type="taxonomic scope" value="Eukaryota"/>
</dbReference>
<dbReference type="Proteomes" id="UP000007978">
    <property type="component" value="Chromosome 3"/>
</dbReference>
<keyword evidence="2" id="KW-0472">Membrane</keyword>
<evidence type="ECO:0008006" key="5">
    <source>
        <dbReference type="Google" id="ProtNLM"/>
    </source>
</evidence>